<protein>
    <submittedName>
        <fullName evidence="1">Uncharacterized protein</fullName>
    </submittedName>
</protein>
<dbReference type="RefSeq" id="WP_190707975.1">
    <property type="nucleotide sequence ID" value="NZ_JAMPKX010000014.1"/>
</dbReference>
<keyword evidence="2" id="KW-1185">Reference proteome</keyword>
<dbReference type="EMBL" id="JAMPKX010000014">
    <property type="protein sequence ID" value="MEP0949737.1"/>
    <property type="molecule type" value="Genomic_DNA"/>
</dbReference>
<proteinExistence type="predicted"/>
<comment type="caution">
    <text evidence="1">The sequence shown here is derived from an EMBL/GenBank/DDBJ whole genome shotgun (WGS) entry which is preliminary data.</text>
</comment>
<reference evidence="1 2" key="1">
    <citation type="submission" date="2022-04" db="EMBL/GenBank/DDBJ databases">
        <title>Positive selection, recombination, and allopatry shape intraspecific diversity of widespread and dominant cyanobacteria.</title>
        <authorList>
            <person name="Wei J."/>
            <person name="Shu W."/>
            <person name="Hu C."/>
        </authorList>
    </citation>
    <scope>NUCLEOTIDE SEQUENCE [LARGE SCALE GENOMIC DNA]</scope>
    <source>
        <strain evidence="1 2">DQ-A4</strain>
    </source>
</reference>
<name>A0ABV0KAH8_9CYAN</name>
<gene>
    <name evidence="1" type="ORF">NC992_22860</name>
</gene>
<evidence type="ECO:0000313" key="1">
    <source>
        <dbReference type="EMBL" id="MEP0949737.1"/>
    </source>
</evidence>
<evidence type="ECO:0000313" key="2">
    <source>
        <dbReference type="Proteomes" id="UP001482513"/>
    </source>
</evidence>
<dbReference type="Proteomes" id="UP001482513">
    <property type="component" value="Unassembled WGS sequence"/>
</dbReference>
<sequence>MLALAVGIPPGDTPAAALLPQLSAGHVLVVSGGHLDPCDRYLVQPSEFIEWVDGEVG</sequence>
<accession>A0ABV0KAH8</accession>
<organism evidence="1 2">
    <name type="scientific">Leptolyngbya subtilissima DQ-A4</name>
    <dbReference type="NCBI Taxonomy" id="2933933"/>
    <lineage>
        <taxon>Bacteria</taxon>
        <taxon>Bacillati</taxon>
        <taxon>Cyanobacteriota</taxon>
        <taxon>Cyanophyceae</taxon>
        <taxon>Leptolyngbyales</taxon>
        <taxon>Leptolyngbyaceae</taxon>
        <taxon>Leptolyngbya group</taxon>
        <taxon>Leptolyngbya</taxon>
    </lineage>
</organism>